<organism evidence="2 3">
    <name type="scientific">Pseudonaja textilis</name>
    <name type="common">Eastern brown snake</name>
    <dbReference type="NCBI Taxonomy" id="8673"/>
    <lineage>
        <taxon>Eukaryota</taxon>
        <taxon>Metazoa</taxon>
        <taxon>Chordata</taxon>
        <taxon>Craniata</taxon>
        <taxon>Vertebrata</taxon>
        <taxon>Euteleostomi</taxon>
        <taxon>Lepidosauria</taxon>
        <taxon>Squamata</taxon>
        <taxon>Bifurcata</taxon>
        <taxon>Unidentata</taxon>
        <taxon>Episquamata</taxon>
        <taxon>Toxicofera</taxon>
        <taxon>Serpentes</taxon>
        <taxon>Colubroidea</taxon>
        <taxon>Elapidae</taxon>
        <taxon>Hydrophiinae</taxon>
        <taxon>Pseudonaja</taxon>
    </lineage>
</organism>
<feature type="transmembrane region" description="Helical" evidence="1">
    <location>
        <begin position="21"/>
        <end position="40"/>
    </location>
</feature>
<evidence type="ECO:0000313" key="2">
    <source>
        <dbReference type="Ensembl" id="ENSPTXP00000003882.1"/>
    </source>
</evidence>
<dbReference type="Proteomes" id="UP000472273">
    <property type="component" value="Unplaced"/>
</dbReference>
<sequence>MLYEKMKQHSSWLASPKPTSLPCWHISVGVVIFLFVSQITGINCDCGLDFLLSNFHTIIKNFEEFF</sequence>
<keyword evidence="1" id="KW-0812">Transmembrane</keyword>
<keyword evidence="3" id="KW-1185">Reference proteome</keyword>
<dbReference type="GeneTree" id="ENSGT01030000237821"/>
<name>A0A670Y3K5_PSETE</name>
<proteinExistence type="predicted"/>
<dbReference type="Ensembl" id="ENSPTXT00000003994.1">
    <property type="protein sequence ID" value="ENSPTXP00000003882.1"/>
    <property type="gene ID" value="ENSPTXG00000002883.1"/>
</dbReference>
<dbReference type="OMA" id="FLPCWHI"/>
<protein>
    <submittedName>
        <fullName evidence="2">Uncharacterized protein</fullName>
    </submittedName>
</protein>
<reference evidence="2" key="2">
    <citation type="submission" date="2025-09" db="UniProtKB">
        <authorList>
            <consortium name="Ensembl"/>
        </authorList>
    </citation>
    <scope>IDENTIFICATION</scope>
</reference>
<reference evidence="2" key="1">
    <citation type="submission" date="2025-08" db="UniProtKB">
        <authorList>
            <consortium name="Ensembl"/>
        </authorList>
    </citation>
    <scope>IDENTIFICATION</scope>
</reference>
<dbReference type="AlphaFoldDB" id="A0A670Y3K5"/>
<accession>A0A670Y3K5</accession>
<keyword evidence="1" id="KW-0472">Membrane</keyword>
<evidence type="ECO:0000313" key="3">
    <source>
        <dbReference type="Proteomes" id="UP000472273"/>
    </source>
</evidence>
<evidence type="ECO:0000256" key="1">
    <source>
        <dbReference type="SAM" id="Phobius"/>
    </source>
</evidence>
<keyword evidence="1" id="KW-1133">Transmembrane helix</keyword>